<accession>A0ACC3MFH9</accession>
<keyword evidence="2" id="KW-1185">Reference proteome</keyword>
<comment type="caution">
    <text evidence="1">The sequence shown here is derived from an EMBL/GenBank/DDBJ whole genome shotgun (WGS) entry which is preliminary data.</text>
</comment>
<organism evidence="1 2">
    <name type="scientific">Vermiconidia calcicola</name>
    <dbReference type="NCBI Taxonomy" id="1690605"/>
    <lineage>
        <taxon>Eukaryota</taxon>
        <taxon>Fungi</taxon>
        <taxon>Dikarya</taxon>
        <taxon>Ascomycota</taxon>
        <taxon>Pezizomycotina</taxon>
        <taxon>Dothideomycetes</taxon>
        <taxon>Dothideomycetidae</taxon>
        <taxon>Mycosphaerellales</taxon>
        <taxon>Extremaceae</taxon>
        <taxon>Vermiconidia</taxon>
    </lineage>
</organism>
<name>A0ACC3MFH9_9PEZI</name>
<proteinExistence type="predicted"/>
<evidence type="ECO:0000313" key="1">
    <source>
        <dbReference type="EMBL" id="KAK3690668.1"/>
    </source>
</evidence>
<dbReference type="EMBL" id="JAUTXU010000282">
    <property type="protein sequence ID" value="KAK3690668.1"/>
    <property type="molecule type" value="Genomic_DNA"/>
</dbReference>
<protein>
    <submittedName>
        <fullName evidence="1">Uncharacterized protein</fullName>
    </submittedName>
</protein>
<evidence type="ECO:0000313" key="2">
    <source>
        <dbReference type="Proteomes" id="UP001281147"/>
    </source>
</evidence>
<reference evidence="1" key="1">
    <citation type="submission" date="2023-07" db="EMBL/GenBank/DDBJ databases">
        <title>Black Yeasts Isolated from many extreme environments.</title>
        <authorList>
            <person name="Coleine C."/>
            <person name="Stajich J.E."/>
            <person name="Selbmann L."/>
        </authorList>
    </citation>
    <scope>NUCLEOTIDE SEQUENCE</scope>
    <source>
        <strain evidence="1">CCFEE 5714</strain>
    </source>
</reference>
<sequence length="498" mass="55822">MTATGIPTPRPTFAPVLKPPSFGEGVGAAEVPDAGVVNPVVGLAGCPMRNVLSVFFVFCLVAAVYSLGYGYFPSQHSKPDLFRPQSSSNLADSRCNTLSDFSDTVVIVKTGANEIYDKVPTQILTALHCYEDLLFFSDLDQQLGPYSIHDALANVTESVKLNNPQFDYYRTLQQYYKDGQDIGALRAETGNAAWNLDKYKFLHMLEKTWKLRPNRKWYVYIEADTYLVQSNLRLWLDRLDASKPLYLGSPTYLNGEAFSHGGSGFILSGTSLSQFANGDEGVAARYDEMMQRESFGDFVLMRALKNKGIDFSAAWPMLQAEKPSTIPFGPGPDNGARHWCQPIVTMHHITPDEASQIWAFEQQRQNVTEPLLLKHLYAGMVAPEVHAERDDWYNLSDDLFYRAPGVNGDRQKPEQDLTPVEKEAYMSFEHCSRACEEQDRCLQFVYSDQTCGFSYSYRLGGKRQPESDGKTYKSGWALAKIAGDQASSPCDTPEWLPR</sequence>
<gene>
    <name evidence="1" type="ORF">LTR37_019036</name>
</gene>
<dbReference type="Proteomes" id="UP001281147">
    <property type="component" value="Unassembled WGS sequence"/>
</dbReference>